<dbReference type="Proteomes" id="UP000464207">
    <property type="component" value="Segment"/>
</dbReference>
<evidence type="ECO:0000313" key="1">
    <source>
        <dbReference type="EMBL" id="QHR70441.1"/>
    </source>
</evidence>
<accession>A0A6C6XYK8</accession>
<proteinExistence type="predicted"/>
<name>A0A6C6XYK8_9CAUD</name>
<gene>
    <name evidence="1" type="ORF">egaa_31</name>
</gene>
<organism evidence="1 2">
    <name type="scientific">Escherichia phage egaa</name>
    <dbReference type="NCBI Taxonomy" id="2696393"/>
    <lineage>
        <taxon>Viruses</taxon>
        <taxon>Duplodnaviria</taxon>
        <taxon>Heunggongvirae</taxon>
        <taxon>Uroviricota</taxon>
        <taxon>Caudoviricetes</taxon>
        <taxon>Drexlerviridae</taxon>
        <taxon>Tempevirinae</taxon>
        <taxon>Hanrivervirus</taxon>
        <taxon>Hanrivervirus egaa</taxon>
    </lineage>
</organism>
<reference evidence="2" key="1">
    <citation type="submission" date="2019-12" db="EMBL/GenBank/DDBJ databases">
        <authorList>
            <person name="Olsen N.S."/>
            <person name="Junco L.M.F."/>
            <person name="Kot W."/>
            <person name="Hansen L.H."/>
        </authorList>
    </citation>
    <scope>NUCLEOTIDE SEQUENCE [LARGE SCALE GENOMIC DNA]</scope>
</reference>
<protein>
    <submittedName>
        <fullName evidence="1">Uncharacterized protein</fullName>
    </submittedName>
</protein>
<evidence type="ECO:0000313" key="2">
    <source>
        <dbReference type="Proteomes" id="UP000464207"/>
    </source>
</evidence>
<dbReference type="EMBL" id="MN850607">
    <property type="protein sequence ID" value="QHR70441.1"/>
    <property type="molecule type" value="Genomic_DNA"/>
</dbReference>
<sequence>MTKSEGIDRVVKDLSERAHTIADEGHSPISIMKSAMSDFNGLGSMSGMLSIMTTGKLNTHQTELAKRIAVKVIAVLGMAESEKGA</sequence>
<keyword evidence="2" id="KW-1185">Reference proteome</keyword>